<comment type="subcellular location">
    <subcellularLocation>
        <location evidence="1">Mitochondrion outer membrane</location>
        <topology evidence="1">Multi-pass membrane protein</topology>
    </subcellularLocation>
</comment>
<evidence type="ECO:0000256" key="3">
    <source>
        <dbReference type="ARBA" id="ARBA00022737"/>
    </source>
</evidence>
<dbReference type="InterPro" id="IPR018108">
    <property type="entry name" value="MCP_transmembrane"/>
</dbReference>
<dbReference type="SUPFAM" id="SSF50156">
    <property type="entry name" value="PDZ domain-like"/>
    <property type="match status" value="1"/>
</dbReference>
<dbReference type="PANTHER" id="PTHR10780:SF18">
    <property type="entry name" value="LD43650P"/>
    <property type="match status" value="1"/>
</dbReference>
<keyword evidence="12" id="KW-0732">Signal</keyword>
<feature type="region of interest" description="Disordered" evidence="11">
    <location>
        <begin position="2079"/>
        <end position="2118"/>
    </location>
</feature>
<dbReference type="InterPro" id="IPR001024">
    <property type="entry name" value="PLAT/LH2_dom"/>
</dbReference>
<dbReference type="InterPro" id="IPR036034">
    <property type="entry name" value="PDZ_sf"/>
</dbReference>
<dbReference type="Pfam" id="PF13385">
    <property type="entry name" value="Laminin_G_3"/>
    <property type="match status" value="2"/>
</dbReference>
<dbReference type="GO" id="GO:0005741">
    <property type="term" value="C:mitochondrial outer membrane"/>
    <property type="evidence" value="ECO:0007669"/>
    <property type="project" value="UniProtKB-SubCell"/>
</dbReference>
<dbReference type="InterPro" id="IPR036392">
    <property type="entry name" value="PLAT/LH2_dom_sf"/>
</dbReference>
<dbReference type="RefSeq" id="XP_001749847.1">
    <property type="nucleotide sequence ID" value="XM_001749795.1"/>
</dbReference>
<dbReference type="PROSITE" id="PS50050">
    <property type="entry name" value="TNFR_NGFR_2"/>
    <property type="match status" value="1"/>
</dbReference>
<organism evidence="15 16">
    <name type="scientific">Monosiga brevicollis</name>
    <name type="common">Choanoflagellate</name>
    <dbReference type="NCBI Taxonomy" id="81824"/>
    <lineage>
        <taxon>Eukaryota</taxon>
        <taxon>Choanoflagellata</taxon>
        <taxon>Craspedida</taxon>
        <taxon>Salpingoecidae</taxon>
        <taxon>Monosiga</taxon>
    </lineage>
</organism>
<keyword evidence="9" id="KW-1015">Disulfide bond</keyword>
<dbReference type="InterPro" id="IPR006212">
    <property type="entry name" value="Furin_repeat"/>
</dbReference>
<sequence>MPPGSALRPSWLLTASCLLLTAHLGVADIVTEQVATYIDLDGSNDAVRMPDLTLTTDLTLELVVQFRDKSADSYNRVMEIRNEDGEYLGILRDQVRNGRPYFEIAYKNSLDGTTTMYYNGTRVGNIVLSSGYSPGTFTDNFLGGAISSNNMHNGLIALFRIYTTALSASQAQTLYSSGTLHGVSPFLSYTFDDQCGTTVDDIIGPNDGSFVGFPLWKTTKPRALDDIRRTGVSFIEPYDQIQLPALTYDASNGNTFEAVFRFTDELSNYDRLLYFRLSESEDTGVSILKSNADYGYALKFEHKYVADTGDRIAPGALSTRVASELGIWQHLLVRTFPSGLVEMFINGSLVASTTLPKPIPTYTFQTPAIGSAWGGTAVHNGDIARVSIFNQPLSDSEMRQVFELERTPDVFDKLLYRWDMREAVGTTTADFRGGMVGQFFGKPRWFSDKIASRLEAVSDSYLGFDGNDRVKLEPITLGDTFAIEMVYRFRSLVATGYNRLLELKVSPGADDHIAILRRGSEDYRLYFEAKRTKADGTFAYPTIENRAPQQDTNWHHLLVIKNKNEGRLIIDGSLVSVNSDMPHANNVYQSVCLGSKADGTSAFKGDIALARIYNRALSDAEIQGLYRTSAYRSQKVLYAGFSLASPSAFRAAVNSYEMDEAFQTFPPRSVMDSISSKTYSFLGAPSYALTDHGCPRSQLIKVTIEAGSGTYDATETAVWMAIMDEDGRNDYINAFSEGFLSSEVLVAHACLQPGKTFQGLTLRATSDDGFMPGLVIAEHDVAYVWKTTWSSALETDGTAERSLHISESVVSQAEHCTNAQIAVDVTTVTMTGTYADTRNEVTMVVTGTQGASDVMSLGQGFSLGESRKLTRCVPKSIGTIVSFTLTLNKSDDGWLLGTFEADYDDGSGTDMPVTWNYYSWLKQSTTTDSQVTFSLSDHTNINTDNCPASRFVIISAISRDSTAGGVFATLTGTLGSAATIRLAHAFGTSNDNVLFARCLDRPIGNFVSMTLSTSPDNQDGWGYGGASLTFQGSLFQWPSRSVTLSPSNPKLVLQASETVTNPANINDLTTTSCEPNPCDGGTVCTQPSRTWHRVYQSDFSMNNDGWLADNVQTQDAVLSPVTCGSLGPVLGITQMAATSVLSRTTTQLPPHNLLRVVLTIIKADSFDNEAIFLEVDGVRVHSETYSGDQGTAECGADETYSRELQIPIDITLPHTDAQVTLVVSSTLDSSAEDESFGVQAAALWVANDTLTPFVKQTFEDNNFAGWSAINTYHGNALSVTACGDYGQILGGYEQLGLDAMLTRCLSNMPAHSELLLEIDVLAIDSFDKENIVILLDGEEIWDSGAINRETHPLGSFQCGRGSVSNPDQYWWRDVEIPVRLLVPHSKSNAQIVVKSTIDGEANDESFAIKAFQVATLATDFFCGGQVYTPPSPDIALPKTPLASYGDGCSMYPDYRHNARVACSSDMRCSDCSLNYAWQQVDFQDFTDMQVHGWTSTFNPGCNGLTVSSCGIYGAVLGGANQLMRGATISKTWTNLPTHSKVLIELEVLTIDSWDNEHIMASIDGKPVYTSVPINRGSAFPGQQACGWNLGAAYTRESPIVLRFEVYHTASSMTLLLTSDLSHFGIDESWGLSQYRISTANTPIAFDATVVAQSSATEFARLWESTGSKTLGSCDATSVLQPSSVSDQIFVTMTNLVPHDLLELTLTISGADATVLTVTLDDLVFIAVFGVRDVVLKANASPLECACAAGTFLSRDGACSVCDTTCAECSDAGPSACSACHPGEYLQAGGCLACSECSGNTFLQQECTADQDAICEDCPVACALCTGTTALDCRVKSAPMVLFCLTETAGPAAQAACSAEGRICVTGCLDGYYADNSTMVRFVTDWEEGTFHCLEQCPAHFYSNQGTWRCSSHAEPECLMCDSSCQACANATQCLSCHSGYEVSTGGLCTPITPKPDGNAASSGSASGSSSNSGASQGAMIAAICVAVLALLFAAFVYVRSSRQNHGVDKSFVPTGMDFKRDAIANPLYSDGPREGMNPRYDNQESMFHNDANEDPAYSELPGMTAPAFEERGYLDVTGGAGDAGGYGDDDAFDGSDGDEPSYLHVAGNEQDEDDEPGTQFDEFFNDLELAEERERNDIELLLEAERRGLLDENCDKLLSEARRRGLAPPAPGSGEPLERYEVQYNGSVSLFDIPMHRLPSLDEVQGGVRRITHNPRMNCESILLLLVYPDVLRVYDVLDEPELEASARRRTLARMASMTLRKFTGGRRERRSVDRDNFNLDQATLVVEHMRESIRTFVAYNRTVACVTQDRDDITGKDKYMVHAYRFQDRRKAAEIANHLRQSHEGLIERRELREASRMPVVRATLDRLPNTAGDFGIGLVGAKVKSEATDDLAVGLQVIKINAQSVEDYTMAECRDLLRASGDCVVLDLQENPHGFSLYQYRAGSLRPQVRFGTDSNGDSQSSLEDLMNDMKTFSSDANFTNPVTIVDGRAVVMDPTKAAPPPTATLSLQQLITSFARNAVFTPINNVRTLIQIGYETRPEIKSHSIWGTPGFRRASLYQYCKDLYAAHGYYGLFCGWFPRAFSGVIFDIVNKNVADRLWITQQQSNGDKNTLRYCVTHIGIDIVAGSIAALVTQPLRVIATRTVAQMVAGEDLYGNIFQSIAYIINHEGWQGLWSGISAKLTLEVVRATAVGLILYAIRKTGIVRNLLTDNVSQMANINVSTLTDVYENTAAVSIGSYIFHPFDVIATMLMLQNSGLTLARSPFLPLDATIHGCWTFLRTMDGNGGRGLRRGASNLSRFYKTPCPAFTLTTALAM</sequence>
<dbReference type="Pfam" id="PF00153">
    <property type="entry name" value="Mito_carr"/>
    <property type="match status" value="1"/>
</dbReference>
<feature type="signal peptide" evidence="12">
    <location>
        <begin position="1"/>
        <end position="27"/>
    </location>
</feature>
<gene>
    <name evidence="15" type="ORF">MONBRDRAFT_34306</name>
</gene>
<keyword evidence="16" id="KW-1185">Reference proteome</keyword>
<feature type="domain" description="TNFR-Cys" evidence="13">
    <location>
        <begin position="1778"/>
        <end position="1814"/>
    </location>
</feature>
<evidence type="ECO:0000256" key="9">
    <source>
        <dbReference type="PROSITE-ProRule" id="PRU00206"/>
    </source>
</evidence>
<dbReference type="InterPro" id="IPR009030">
    <property type="entry name" value="Growth_fac_rcpt_cys_sf"/>
</dbReference>
<dbReference type="InterPro" id="IPR001791">
    <property type="entry name" value="Laminin_G"/>
</dbReference>
<dbReference type="CDD" id="cd00185">
    <property type="entry name" value="TNFRSF"/>
    <property type="match status" value="1"/>
</dbReference>
<dbReference type="SMART" id="SM00208">
    <property type="entry name" value="TNFR"/>
    <property type="match status" value="1"/>
</dbReference>
<evidence type="ECO:0000256" key="11">
    <source>
        <dbReference type="SAM" id="MobiDB-lite"/>
    </source>
</evidence>
<dbReference type="Proteomes" id="UP000001357">
    <property type="component" value="Unassembled WGS sequence"/>
</dbReference>
<accession>A9VAU4</accession>
<dbReference type="KEGG" id="mbr:MONBRDRAFT_34306"/>
<dbReference type="Gene3D" id="2.10.50.10">
    <property type="entry name" value="Tumor Necrosis Factor Receptor, subunit A, domain 2"/>
    <property type="match status" value="1"/>
</dbReference>
<reference evidence="15 16" key="1">
    <citation type="journal article" date="2008" name="Nature">
        <title>The genome of the choanoflagellate Monosiga brevicollis and the origin of metazoans.</title>
        <authorList>
            <consortium name="JGI Sequencing"/>
            <person name="King N."/>
            <person name="Westbrook M.J."/>
            <person name="Young S.L."/>
            <person name="Kuo A."/>
            <person name="Abedin M."/>
            <person name="Chapman J."/>
            <person name="Fairclough S."/>
            <person name="Hellsten U."/>
            <person name="Isogai Y."/>
            <person name="Letunic I."/>
            <person name="Marr M."/>
            <person name="Pincus D."/>
            <person name="Putnam N."/>
            <person name="Rokas A."/>
            <person name="Wright K.J."/>
            <person name="Zuzow R."/>
            <person name="Dirks W."/>
            <person name="Good M."/>
            <person name="Goodstein D."/>
            <person name="Lemons D."/>
            <person name="Li W."/>
            <person name="Lyons J.B."/>
            <person name="Morris A."/>
            <person name="Nichols S."/>
            <person name="Richter D.J."/>
            <person name="Salamov A."/>
            <person name="Bork P."/>
            <person name="Lim W.A."/>
            <person name="Manning G."/>
            <person name="Miller W.T."/>
            <person name="McGinnis W."/>
            <person name="Shapiro H."/>
            <person name="Tjian R."/>
            <person name="Grigoriev I.V."/>
            <person name="Rokhsar D."/>
        </authorList>
    </citation>
    <scope>NUCLEOTIDE SEQUENCE [LARGE SCALE GENOMIC DNA]</scope>
    <source>
        <strain evidence="16">MX1 / ATCC 50154</strain>
    </source>
</reference>
<evidence type="ECO:0000256" key="2">
    <source>
        <dbReference type="ARBA" id="ARBA00022692"/>
    </source>
</evidence>
<keyword evidence="7 10" id="KW-0472">Membrane</keyword>
<feature type="chain" id="PRO_5002745479" description="Staphylococcus aureus surface protein A" evidence="12">
    <location>
        <begin position="28"/>
        <end position="2817"/>
    </location>
</feature>
<keyword evidence="4" id="KW-1000">Mitochondrion outer membrane</keyword>
<dbReference type="Gene3D" id="2.60.120.200">
    <property type="match status" value="3"/>
</dbReference>
<dbReference type="EMBL" id="CH991574">
    <property type="protein sequence ID" value="EDQ85436.1"/>
    <property type="molecule type" value="Genomic_DNA"/>
</dbReference>
<evidence type="ECO:0000256" key="1">
    <source>
        <dbReference type="ARBA" id="ARBA00004374"/>
    </source>
</evidence>
<proteinExistence type="predicted"/>
<dbReference type="PANTHER" id="PTHR10780">
    <property type="entry name" value="MITOCHONDRIAL CARRIER HOMOLOG"/>
    <property type="match status" value="1"/>
</dbReference>
<feature type="repeat" description="Solcar" evidence="10">
    <location>
        <begin position="2615"/>
        <end position="2703"/>
    </location>
</feature>
<evidence type="ECO:0000259" key="13">
    <source>
        <dbReference type="PROSITE" id="PS50050"/>
    </source>
</evidence>
<evidence type="ECO:0008006" key="17">
    <source>
        <dbReference type="Google" id="ProtNLM"/>
    </source>
</evidence>
<evidence type="ECO:0000256" key="12">
    <source>
        <dbReference type="SAM" id="SignalP"/>
    </source>
</evidence>
<dbReference type="Gene3D" id="2.10.220.10">
    <property type="entry name" value="Hormone Receptor, Insulin-like Growth Factor Receptor 1, Chain A, domain 2"/>
    <property type="match status" value="1"/>
</dbReference>
<evidence type="ECO:0000256" key="10">
    <source>
        <dbReference type="PROSITE-ProRule" id="PRU00282"/>
    </source>
</evidence>
<dbReference type="eggNOG" id="KOG2745">
    <property type="taxonomic scope" value="Eukaryota"/>
</dbReference>
<keyword evidence="2 10" id="KW-0812">Transmembrane</keyword>
<feature type="compositionally biased region" description="Acidic residues" evidence="11">
    <location>
        <begin position="2087"/>
        <end position="2099"/>
    </location>
</feature>
<dbReference type="InParanoid" id="A9VAU4"/>
<dbReference type="InterPro" id="IPR013320">
    <property type="entry name" value="ConA-like_dom_sf"/>
</dbReference>
<keyword evidence="5" id="KW-1133">Transmembrane helix</keyword>
<dbReference type="PROSITE" id="PS50095">
    <property type="entry name" value="PLAT"/>
    <property type="match status" value="1"/>
</dbReference>
<name>A9VAU4_MONBE</name>
<evidence type="ECO:0000256" key="5">
    <source>
        <dbReference type="ARBA" id="ARBA00022989"/>
    </source>
</evidence>
<dbReference type="OMA" id="SQMANIN"/>
<dbReference type="InterPro" id="IPR023395">
    <property type="entry name" value="MCP_dom_sf"/>
</dbReference>
<evidence type="ECO:0000256" key="4">
    <source>
        <dbReference type="ARBA" id="ARBA00022787"/>
    </source>
</evidence>
<feature type="disulfide bond" evidence="9">
    <location>
        <begin position="1793"/>
        <end position="1806"/>
    </location>
</feature>
<dbReference type="PROSITE" id="PS50920">
    <property type="entry name" value="SOLCAR"/>
    <property type="match status" value="1"/>
</dbReference>
<feature type="disulfide bond" evidence="9">
    <location>
        <begin position="1796"/>
        <end position="1814"/>
    </location>
</feature>
<protein>
    <recommendedName>
        <fullName evidence="17">Staphylococcus aureus surface protein A</fullName>
    </recommendedName>
</protein>
<feature type="repeat" description="TNFR-Cys" evidence="9">
    <location>
        <begin position="1778"/>
        <end position="1814"/>
    </location>
</feature>
<feature type="domain" description="PLAT" evidence="14">
    <location>
        <begin position="823"/>
        <end position="935"/>
    </location>
</feature>
<evidence type="ECO:0000256" key="8">
    <source>
        <dbReference type="PROSITE-ProRule" id="PRU00152"/>
    </source>
</evidence>
<dbReference type="GeneID" id="5895068"/>
<dbReference type="CDD" id="cd00110">
    <property type="entry name" value="LamG"/>
    <property type="match status" value="1"/>
</dbReference>
<keyword evidence="6" id="KW-0496">Mitochondrion</keyword>
<dbReference type="InterPro" id="IPR001368">
    <property type="entry name" value="TNFR/NGFR_Cys_rich_reg"/>
</dbReference>
<keyword evidence="3" id="KW-0677">Repeat</keyword>
<dbReference type="eggNOG" id="KOG3525">
    <property type="taxonomic scope" value="Eukaryota"/>
</dbReference>
<evidence type="ECO:0000313" key="16">
    <source>
        <dbReference type="Proteomes" id="UP000001357"/>
    </source>
</evidence>
<evidence type="ECO:0000256" key="6">
    <source>
        <dbReference type="ARBA" id="ARBA00023128"/>
    </source>
</evidence>
<evidence type="ECO:0000259" key="14">
    <source>
        <dbReference type="PROSITE" id="PS50095"/>
    </source>
</evidence>
<dbReference type="SUPFAM" id="SSF49899">
    <property type="entry name" value="Concanavalin A-like lectins/glucanases"/>
    <property type="match status" value="3"/>
</dbReference>
<dbReference type="SUPFAM" id="SSF49723">
    <property type="entry name" value="Lipase/lipooxygenase domain (PLAT/LH2 domain)"/>
    <property type="match status" value="1"/>
</dbReference>
<evidence type="ECO:0000256" key="7">
    <source>
        <dbReference type="ARBA" id="ARBA00023136"/>
    </source>
</evidence>
<dbReference type="PROSITE" id="PS00652">
    <property type="entry name" value="TNFR_NGFR_1"/>
    <property type="match status" value="1"/>
</dbReference>
<comment type="caution">
    <text evidence="8">Lacks conserved residue(s) required for the propagation of feature annotation.</text>
</comment>
<evidence type="ECO:0000313" key="15">
    <source>
        <dbReference type="EMBL" id="EDQ85436.1"/>
    </source>
</evidence>
<dbReference type="SUPFAM" id="SSF57184">
    <property type="entry name" value="Growth factor receptor domain"/>
    <property type="match status" value="1"/>
</dbReference>
<dbReference type="Gene3D" id="1.50.40.10">
    <property type="entry name" value="Mitochondrial carrier domain"/>
    <property type="match status" value="1"/>
</dbReference>
<dbReference type="SMART" id="SM00261">
    <property type="entry name" value="FU"/>
    <property type="match status" value="3"/>
</dbReference>
<dbReference type="SUPFAM" id="SSF103506">
    <property type="entry name" value="Mitochondrial carrier"/>
    <property type="match status" value="1"/>
</dbReference>